<sequence length="403" mass="46447">MRAVTGVAKRLPVPPPEIKFSTNYLERLHRLVQSKAVLKQNGYVLDELSAKDIERKKRCYRYIQKGNSRNQKEKCDATAKEISPLSAPHLLQNSTVSSERQKQKSREKSEPPGESEGDKKQETREPFWSCCNQYRYSKGCQQAENHCPRDYDEGELEAFWKYYTTPKTFRNSVPRFAVALDCEMGTNKYGETELIRISVIDYFSSEVLIDSLVFPDVPMSDYNTRYSGVSIRQMEDAYRKRLCFFGKDAAREAIWKFVGPKTIIVGHSANNDLTALRWIHERVIDTMLIDYLKFMEEQKQAEIDKERKHAKNAEVFLLDVKNLNDEGSNKSSKVIPKNVEPKESKQKSRSSGKFSLKSLTKERIGRNIQQGRSGHDSLEDAIAARDLAHWNVMNQDTNNLILI</sequence>
<name>A0A2S4Q0F5_9PEZI</name>
<dbReference type="EMBL" id="PEDP01000072">
    <property type="protein sequence ID" value="POS87769.1"/>
    <property type="molecule type" value="Genomic_DNA"/>
</dbReference>
<dbReference type="Proteomes" id="UP000237438">
    <property type="component" value="Unassembled WGS sequence"/>
</dbReference>
<protein>
    <recommendedName>
        <fullName evidence="7">Exonuclease domain-containing protein</fullName>
    </recommendedName>
</protein>
<keyword evidence="9" id="KW-1185">Reference proteome</keyword>
<evidence type="ECO:0000256" key="6">
    <source>
        <dbReference type="SAM" id="MobiDB-lite"/>
    </source>
</evidence>
<gene>
    <name evidence="8" type="ORF">EPUL_002582</name>
</gene>
<comment type="function">
    <text evidence="5">Exoribonuclease involved in ribosome biosynthesis. Involved in the processing of ITS1, the internal transcribed spacer localized between the 18S and 5.8S rRNAs.</text>
</comment>
<dbReference type="Gene3D" id="3.30.420.10">
    <property type="entry name" value="Ribonuclease H-like superfamily/Ribonuclease H"/>
    <property type="match status" value="1"/>
</dbReference>
<evidence type="ECO:0000313" key="8">
    <source>
        <dbReference type="EMBL" id="POS87769.1"/>
    </source>
</evidence>
<dbReference type="GO" id="GO:0005634">
    <property type="term" value="C:nucleus"/>
    <property type="evidence" value="ECO:0007669"/>
    <property type="project" value="TreeGrafter"/>
</dbReference>
<evidence type="ECO:0000256" key="1">
    <source>
        <dbReference type="ARBA" id="ARBA00022552"/>
    </source>
</evidence>
<keyword evidence="3" id="KW-0378">Hydrolase</keyword>
<evidence type="ECO:0000256" key="5">
    <source>
        <dbReference type="ARBA" id="ARBA00025599"/>
    </source>
</evidence>
<proteinExistence type="predicted"/>
<evidence type="ECO:0000256" key="2">
    <source>
        <dbReference type="ARBA" id="ARBA00022722"/>
    </source>
</evidence>
<reference evidence="8 9" key="1">
    <citation type="submission" date="2017-10" db="EMBL/GenBank/DDBJ databases">
        <title>Development of genomic resources for the powdery mildew, Erysiphe pulchra.</title>
        <authorList>
            <person name="Wadl P.A."/>
            <person name="Mack B.M."/>
            <person name="Moore G."/>
            <person name="Beltz S.B."/>
        </authorList>
    </citation>
    <scope>NUCLEOTIDE SEQUENCE [LARGE SCALE GENOMIC DNA]</scope>
    <source>
        <strain evidence="8">Cflorida</strain>
    </source>
</reference>
<dbReference type="SMART" id="SM00479">
    <property type="entry name" value="EXOIII"/>
    <property type="match status" value="1"/>
</dbReference>
<feature type="compositionally biased region" description="Basic and acidic residues" evidence="6">
    <location>
        <begin position="99"/>
        <end position="121"/>
    </location>
</feature>
<evidence type="ECO:0000256" key="4">
    <source>
        <dbReference type="ARBA" id="ARBA00022839"/>
    </source>
</evidence>
<comment type="caution">
    <text evidence="8">The sequence shown here is derived from an EMBL/GenBank/DDBJ whole genome shotgun (WGS) entry which is preliminary data.</text>
</comment>
<dbReference type="GO" id="GO:0003676">
    <property type="term" value="F:nucleic acid binding"/>
    <property type="evidence" value="ECO:0007669"/>
    <property type="project" value="InterPro"/>
</dbReference>
<dbReference type="InterPro" id="IPR047021">
    <property type="entry name" value="REXO1/3/4-like"/>
</dbReference>
<accession>A0A2S4Q0F5</accession>
<dbReference type="InterPro" id="IPR036397">
    <property type="entry name" value="RNaseH_sf"/>
</dbReference>
<dbReference type="InterPro" id="IPR013520">
    <property type="entry name" value="Ribonucl_H"/>
</dbReference>
<dbReference type="OrthoDB" id="16516at2759"/>
<feature type="domain" description="Exonuclease" evidence="7">
    <location>
        <begin position="176"/>
        <end position="397"/>
    </location>
</feature>
<dbReference type="InterPro" id="IPR012337">
    <property type="entry name" value="RNaseH-like_sf"/>
</dbReference>
<dbReference type="CDD" id="cd06137">
    <property type="entry name" value="DEDDh_RNase"/>
    <property type="match status" value="1"/>
</dbReference>
<feature type="region of interest" description="Disordered" evidence="6">
    <location>
        <begin position="327"/>
        <end position="356"/>
    </location>
</feature>
<dbReference type="GO" id="GO:0000027">
    <property type="term" value="P:ribosomal large subunit assembly"/>
    <property type="evidence" value="ECO:0007669"/>
    <property type="project" value="TreeGrafter"/>
</dbReference>
<evidence type="ECO:0000313" key="9">
    <source>
        <dbReference type="Proteomes" id="UP000237438"/>
    </source>
</evidence>
<keyword evidence="2" id="KW-0540">Nuclease</keyword>
<evidence type="ECO:0000256" key="3">
    <source>
        <dbReference type="ARBA" id="ARBA00022801"/>
    </source>
</evidence>
<dbReference type="PANTHER" id="PTHR12801:SF45">
    <property type="entry name" value="RNA EXONUCLEASE 4"/>
    <property type="match status" value="1"/>
</dbReference>
<keyword evidence="1" id="KW-0698">rRNA processing</keyword>
<dbReference type="GO" id="GO:0006364">
    <property type="term" value="P:rRNA processing"/>
    <property type="evidence" value="ECO:0007669"/>
    <property type="project" value="UniProtKB-KW"/>
</dbReference>
<dbReference type="GO" id="GO:0004527">
    <property type="term" value="F:exonuclease activity"/>
    <property type="evidence" value="ECO:0007669"/>
    <property type="project" value="UniProtKB-KW"/>
</dbReference>
<evidence type="ECO:0000259" key="7">
    <source>
        <dbReference type="SMART" id="SM00479"/>
    </source>
</evidence>
<dbReference type="SUPFAM" id="SSF53098">
    <property type="entry name" value="Ribonuclease H-like"/>
    <property type="match status" value="1"/>
</dbReference>
<dbReference type="AlphaFoldDB" id="A0A2S4Q0F5"/>
<dbReference type="PANTHER" id="PTHR12801">
    <property type="entry name" value="RNA EXONUCLEASE REXO1 / RECO3 FAMILY MEMBER-RELATED"/>
    <property type="match status" value="1"/>
</dbReference>
<keyword evidence="4" id="KW-0269">Exonuclease</keyword>
<feature type="region of interest" description="Disordered" evidence="6">
    <location>
        <begin position="86"/>
        <end position="121"/>
    </location>
</feature>
<organism evidence="8 9">
    <name type="scientific">Erysiphe pulchra</name>
    <dbReference type="NCBI Taxonomy" id="225359"/>
    <lineage>
        <taxon>Eukaryota</taxon>
        <taxon>Fungi</taxon>
        <taxon>Dikarya</taxon>
        <taxon>Ascomycota</taxon>
        <taxon>Pezizomycotina</taxon>
        <taxon>Leotiomycetes</taxon>
        <taxon>Erysiphales</taxon>
        <taxon>Erysiphaceae</taxon>
        <taxon>Erysiphe</taxon>
    </lineage>
</organism>
<dbReference type="STRING" id="225359.A0A2S4Q0F5"/>